<keyword evidence="2" id="KW-1185">Reference proteome</keyword>
<dbReference type="RefSeq" id="WP_193928763.1">
    <property type="nucleotide sequence ID" value="NZ_JADEYC010000019.1"/>
</dbReference>
<comment type="caution">
    <text evidence="1">The sequence shown here is derived from an EMBL/GenBank/DDBJ whole genome shotgun (WGS) entry which is preliminary data.</text>
</comment>
<gene>
    <name evidence="1" type="ORF">IQ251_12840</name>
</gene>
<name>A0A929B8R8_9PSEU</name>
<proteinExistence type="predicted"/>
<dbReference type="EMBL" id="JADEYC010000019">
    <property type="protein sequence ID" value="MBE9375332.1"/>
    <property type="molecule type" value="Genomic_DNA"/>
</dbReference>
<reference evidence="1" key="1">
    <citation type="submission" date="2020-10" db="EMBL/GenBank/DDBJ databases">
        <title>Diversity and distribution of actinomycetes associated with coral in the coast of Hainan.</title>
        <authorList>
            <person name="Li F."/>
        </authorList>
    </citation>
    <scope>NUCLEOTIDE SEQUENCE</scope>
    <source>
        <strain evidence="1">HNM0983</strain>
    </source>
</reference>
<sequence length="113" mass="12759">MHFDRRGNPIDEDQWEKLAMAPGNQQYRRVARTRVTDPRRPGWVARVNTDWIGIDCGFGAAPRPLIFETQVDEYDERGVIGHWPDEGTAAAAHRAQVQRIAARIPGAVVVDLE</sequence>
<accession>A0A929B8R8</accession>
<organism evidence="1 2">
    <name type="scientific">Saccharopolyspora montiporae</name>
    <dbReference type="NCBI Taxonomy" id="2781240"/>
    <lineage>
        <taxon>Bacteria</taxon>
        <taxon>Bacillati</taxon>
        <taxon>Actinomycetota</taxon>
        <taxon>Actinomycetes</taxon>
        <taxon>Pseudonocardiales</taxon>
        <taxon>Pseudonocardiaceae</taxon>
        <taxon>Saccharopolyspora</taxon>
    </lineage>
</organism>
<evidence type="ECO:0000313" key="2">
    <source>
        <dbReference type="Proteomes" id="UP000598360"/>
    </source>
</evidence>
<dbReference type="AlphaFoldDB" id="A0A929B8R8"/>
<dbReference type="Proteomes" id="UP000598360">
    <property type="component" value="Unassembled WGS sequence"/>
</dbReference>
<protein>
    <submittedName>
        <fullName evidence="1">Uncharacterized protein</fullName>
    </submittedName>
</protein>
<evidence type="ECO:0000313" key="1">
    <source>
        <dbReference type="EMBL" id="MBE9375332.1"/>
    </source>
</evidence>